<dbReference type="STRING" id="1685010.A0O34_15055"/>
<dbReference type="RefSeq" id="WP_066756160.1">
    <property type="nucleotide sequence ID" value="NZ_CP015199.1"/>
</dbReference>
<evidence type="ECO:0000256" key="1">
    <source>
        <dbReference type="SAM" id="Coils"/>
    </source>
</evidence>
<dbReference type="EMBL" id="CP015199">
    <property type="protein sequence ID" value="ANF51742.1"/>
    <property type="molecule type" value="Genomic_DNA"/>
</dbReference>
<reference evidence="3 4" key="1">
    <citation type="submission" date="2016-04" db="EMBL/GenBank/DDBJ databases">
        <title>Complete Genome Sequence of Chryseobacterium sp. IHBB 10212.</title>
        <authorList>
            <person name="Pal M."/>
            <person name="Swarnkar M.K."/>
            <person name="Kaushal K."/>
            <person name="Chhibber S."/>
            <person name="Singh A.K."/>
            <person name="Gulati A."/>
        </authorList>
    </citation>
    <scope>NUCLEOTIDE SEQUENCE [LARGE SCALE GENOMIC DNA]</scope>
    <source>
        <strain evidence="3 4">IHBB 10212</strain>
    </source>
</reference>
<accession>A0A172XY03</accession>
<keyword evidence="1" id="KW-0175">Coiled coil</keyword>
<sequence>MEKHQQNIELYLSSGGDPKLAARYKSPTLDNRSKLSYLLSQMNISYEKKENIHGQTLDIDRQKVDKPQKKVDLPVPDPVEPDKPKFLGLITQYPVELHSTYHDAFAIWLKLCSLKIKLNGVDPEDEASAYSFQTKMLRHIQKFDKCKRVLDHYLENKRILPTKSKNDYSNMSVLELDREKRNLAGLICRRKQTIAKMESMLPEITAPDYNRKLAAINNKIEQLEVLILDQEKILELLV</sequence>
<dbReference type="AlphaFoldDB" id="A0A172XY03"/>
<evidence type="ECO:0000313" key="4">
    <source>
        <dbReference type="Proteomes" id="UP000077824"/>
    </source>
</evidence>
<feature type="coiled-coil region" evidence="1">
    <location>
        <begin position="206"/>
        <end position="233"/>
    </location>
</feature>
<evidence type="ECO:0000256" key="2">
    <source>
        <dbReference type="SAM" id="MobiDB-lite"/>
    </source>
</evidence>
<evidence type="ECO:0000313" key="3">
    <source>
        <dbReference type="EMBL" id="ANF51742.1"/>
    </source>
</evidence>
<dbReference type="KEGG" id="chh:A0O34_15055"/>
<keyword evidence="4" id="KW-1185">Reference proteome</keyword>
<feature type="compositionally biased region" description="Basic and acidic residues" evidence="2">
    <location>
        <begin position="57"/>
        <end position="72"/>
    </location>
</feature>
<protein>
    <submittedName>
        <fullName evidence="3">Uncharacterized protein</fullName>
    </submittedName>
</protein>
<dbReference type="Proteomes" id="UP000077824">
    <property type="component" value="Chromosome"/>
</dbReference>
<organism evidence="3 4">
    <name type="scientific">Chryseobacterium glaciei</name>
    <dbReference type="NCBI Taxonomy" id="1685010"/>
    <lineage>
        <taxon>Bacteria</taxon>
        <taxon>Pseudomonadati</taxon>
        <taxon>Bacteroidota</taxon>
        <taxon>Flavobacteriia</taxon>
        <taxon>Flavobacteriales</taxon>
        <taxon>Weeksellaceae</taxon>
        <taxon>Chryseobacterium group</taxon>
        <taxon>Chryseobacterium</taxon>
    </lineage>
</organism>
<dbReference type="OrthoDB" id="1274550at2"/>
<feature type="region of interest" description="Disordered" evidence="2">
    <location>
        <begin position="57"/>
        <end position="77"/>
    </location>
</feature>
<name>A0A172XY03_9FLAO</name>
<proteinExistence type="predicted"/>
<gene>
    <name evidence="3" type="ORF">A0O34_15055</name>
</gene>